<protein>
    <recommendedName>
        <fullName evidence="18">Bifunctional protein GlmU</fullName>
    </recommendedName>
    <domain>
        <recommendedName>
            <fullName evidence="18">UDP-N-acetylglucosamine pyrophosphorylase</fullName>
            <ecNumber evidence="18">2.7.7.23</ecNumber>
        </recommendedName>
        <alternativeName>
            <fullName evidence="18">N-acetylglucosamine-1-phosphate uridyltransferase</fullName>
        </alternativeName>
    </domain>
    <domain>
        <recommendedName>
            <fullName evidence="18">Glucosamine-1-phosphate N-acetyltransferase</fullName>
            <ecNumber evidence="18">2.3.1.157</ecNumber>
        </recommendedName>
    </domain>
</protein>
<dbReference type="InterPro" id="IPR038009">
    <property type="entry name" value="GlmU_C_LbH"/>
</dbReference>
<evidence type="ECO:0000256" key="10">
    <source>
        <dbReference type="ARBA" id="ARBA00022960"/>
    </source>
</evidence>
<feature type="binding site" evidence="18">
    <location>
        <position position="102"/>
    </location>
    <ligand>
        <name>Mg(2+)</name>
        <dbReference type="ChEBI" id="CHEBI:18420"/>
    </ligand>
</feature>
<evidence type="ECO:0000313" key="22">
    <source>
        <dbReference type="Proteomes" id="UP000761574"/>
    </source>
</evidence>
<evidence type="ECO:0000256" key="18">
    <source>
        <dbReference type="HAMAP-Rule" id="MF_01631"/>
    </source>
</evidence>
<gene>
    <name evidence="18 21" type="primary">glmU</name>
    <name evidence="21" type="ORF">TUM4630_32780</name>
</gene>
<dbReference type="NCBIfam" id="NF006986">
    <property type="entry name" value="PRK09451.1"/>
    <property type="match status" value="1"/>
</dbReference>
<feature type="region of interest" description="Linker" evidence="18">
    <location>
        <begin position="227"/>
        <end position="247"/>
    </location>
</feature>
<dbReference type="SUPFAM" id="SSF51161">
    <property type="entry name" value="Trimeric LpxA-like enzymes"/>
    <property type="match status" value="1"/>
</dbReference>
<keyword evidence="8 18" id="KW-0677">Repeat</keyword>
<feature type="binding site" evidence="18">
    <location>
        <begin position="383"/>
        <end position="384"/>
    </location>
    <ligand>
        <name>acetyl-CoA</name>
        <dbReference type="ChEBI" id="CHEBI:57288"/>
    </ligand>
</feature>
<feature type="binding site" evidence="18">
    <location>
        <position position="363"/>
    </location>
    <ligand>
        <name>UDP-N-acetyl-alpha-D-glucosamine</name>
        <dbReference type="ChEBI" id="CHEBI:57705"/>
    </ligand>
</feature>
<keyword evidence="10 18" id="KW-0133">Cell shape</keyword>
<dbReference type="Pfam" id="PF00132">
    <property type="entry name" value="Hexapep"/>
    <property type="match status" value="1"/>
</dbReference>
<dbReference type="InterPro" id="IPR011004">
    <property type="entry name" value="Trimer_LpxA-like_sf"/>
</dbReference>
<evidence type="ECO:0000256" key="5">
    <source>
        <dbReference type="ARBA" id="ARBA00022679"/>
    </source>
</evidence>
<feature type="binding site" evidence="18">
    <location>
        <begin position="8"/>
        <end position="11"/>
    </location>
    <ligand>
        <name>UDP-N-acetyl-alpha-D-glucosamine</name>
        <dbReference type="ChEBI" id="CHEBI:57705"/>
    </ligand>
</feature>
<dbReference type="InterPro" id="IPR029044">
    <property type="entry name" value="Nucleotide-diphossugar_trans"/>
</dbReference>
<feature type="active site" description="Proton acceptor" evidence="18">
    <location>
        <position position="360"/>
    </location>
</feature>
<evidence type="ECO:0000256" key="17">
    <source>
        <dbReference type="ARBA" id="ARBA00049628"/>
    </source>
</evidence>
<dbReference type="PANTHER" id="PTHR43584:SF3">
    <property type="entry name" value="BIFUNCTIONAL PROTEIN GLMU"/>
    <property type="match status" value="1"/>
</dbReference>
<comment type="function">
    <text evidence="17 18">Catalyzes the last two sequential reactions in the de novo biosynthetic pathway for UDP-N-acetylglucosamine (UDP-GlcNAc). The C-terminal domain catalyzes the transfer of acetyl group from acetyl coenzyme A to glucosamine-1-phosphate (GlcN-1-P) to produce N-acetylglucosamine-1-phosphate (GlcNAc-1-P), which is converted into UDP-GlcNAc by the transfer of uridine 5-monophosphate (from uridine 5-triphosphate), a reaction catalyzed by the N-terminal domain.</text>
</comment>
<keyword evidence="6 18" id="KW-0548">Nucleotidyltransferase</keyword>
<feature type="binding site" evidence="18">
    <location>
        <position position="137"/>
    </location>
    <ligand>
        <name>UDP-N-acetyl-alpha-D-glucosamine</name>
        <dbReference type="ChEBI" id="CHEBI:57705"/>
    </ligand>
</feature>
<comment type="catalytic activity">
    <reaction evidence="15 18">
        <text>alpha-D-glucosamine 1-phosphate + acetyl-CoA = N-acetyl-alpha-D-glucosamine 1-phosphate + CoA + H(+)</text>
        <dbReference type="Rhea" id="RHEA:13725"/>
        <dbReference type="ChEBI" id="CHEBI:15378"/>
        <dbReference type="ChEBI" id="CHEBI:57287"/>
        <dbReference type="ChEBI" id="CHEBI:57288"/>
        <dbReference type="ChEBI" id="CHEBI:57776"/>
        <dbReference type="ChEBI" id="CHEBI:58516"/>
        <dbReference type="EC" id="2.3.1.157"/>
    </reaction>
</comment>
<feature type="region of interest" description="Pyrophosphorylase" evidence="18">
    <location>
        <begin position="1"/>
        <end position="226"/>
    </location>
</feature>
<dbReference type="CDD" id="cd02540">
    <property type="entry name" value="GT2_GlmU_N_bac"/>
    <property type="match status" value="1"/>
</dbReference>
<dbReference type="Gene3D" id="3.90.550.10">
    <property type="entry name" value="Spore Coat Polysaccharide Biosynthesis Protein SpsA, Chain A"/>
    <property type="match status" value="1"/>
</dbReference>
<dbReference type="InterPro" id="IPR025877">
    <property type="entry name" value="MobA-like_NTP_Trfase"/>
</dbReference>
<feature type="binding site" evidence="18">
    <location>
        <position position="73"/>
    </location>
    <ligand>
        <name>UDP-N-acetyl-alpha-D-glucosamine</name>
        <dbReference type="ChEBI" id="CHEBI:57705"/>
    </ligand>
</feature>
<evidence type="ECO:0000256" key="8">
    <source>
        <dbReference type="ARBA" id="ARBA00022737"/>
    </source>
</evidence>
<keyword evidence="7 18" id="KW-0479">Metal-binding</keyword>
<feature type="region of interest" description="N-acetyltransferase" evidence="18">
    <location>
        <begin position="248"/>
        <end position="454"/>
    </location>
</feature>
<feature type="binding site" evidence="18">
    <location>
        <position position="224"/>
    </location>
    <ligand>
        <name>UDP-N-acetyl-alpha-D-glucosamine</name>
        <dbReference type="ChEBI" id="CHEBI:57705"/>
    </ligand>
</feature>
<dbReference type="Pfam" id="PF12804">
    <property type="entry name" value="NTP_transf_3"/>
    <property type="match status" value="1"/>
</dbReference>
<comment type="caution">
    <text evidence="21">The sequence shown here is derived from an EMBL/GenBank/DDBJ whole genome shotgun (WGS) entry which is preliminary data.</text>
</comment>
<comment type="pathway">
    <text evidence="18">Bacterial outer membrane biogenesis; LPS lipid A biosynthesis.</text>
</comment>
<dbReference type="EMBL" id="BPFB01000056">
    <property type="protein sequence ID" value="GIU02143.1"/>
    <property type="molecule type" value="Genomic_DNA"/>
</dbReference>
<evidence type="ECO:0000256" key="9">
    <source>
        <dbReference type="ARBA" id="ARBA00022842"/>
    </source>
</evidence>
<dbReference type="InterPro" id="IPR018357">
    <property type="entry name" value="Hexapep_transf_CS"/>
</dbReference>
<evidence type="ECO:0000256" key="7">
    <source>
        <dbReference type="ARBA" id="ARBA00022723"/>
    </source>
</evidence>
<dbReference type="InterPro" id="IPR056729">
    <property type="entry name" value="GMPPB_C"/>
</dbReference>
<sequence length="454" mass="47892">MALNVVILAAGKGTRMRSDLPKVLHPIAHKSMVQHVIDTAHNVGSDTIQLVYGYGADKLQASLGEQQLNWVLQAEQLGTGHAVAQANDNINDDDTVLILYGDVPLIQPSTLEALLAARAANGLAILTVNLPNPTGYGRIVRDAGKVVGIVEQKDANAEQLAINEVNTGIMAAPGKQLKEWLGQLSANNAQGEYYLTDIVAMAHRDGVAITTAQPESAIEVEGANNRVQLAQLERAYQARAAEKLMLAGANLRDPARIDIRGDVSVGMDVMVDVNVIFQGKVTIGNNVTIGAGAILIDCDIADNAEIKPYSIVENAIVGEKASAGPFARLRPGAELKRDAHIGNFVEMKKAVLGEGSKAGHLAYIGDAQIGAGVNIGAGTITCNYDGANKHLTVIEDNVFVGSDTQLVAPVTIGKGATLGAGSTITRDVAADELVITRVKQRHLSGWTRPVKLKK</sequence>
<feature type="binding site" evidence="18">
    <location>
        <position position="151"/>
    </location>
    <ligand>
        <name>UDP-N-acetyl-alpha-D-glucosamine</name>
        <dbReference type="ChEBI" id="CHEBI:57705"/>
    </ligand>
</feature>
<comment type="catalytic activity">
    <reaction evidence="16 18">
        <text>N-acetyl-alpha-D-glucosamine 1-phosphate + UTP + H(+) = UDP-N-acetyl-alpha-D-glucosamine + diphosphate</text>
        <dbReference type="Rhea" id="RHEA:13509"/>
        <dbReference type="ChEBI" id="CHEBI:15378"/>
        <dbReference type="ChEBI" id="CHEBI:33019"/>
        <dbReference type="ChEBI" id="CHEBI:46398"/>
        <dbReference type="ChEBI" id="CHEBI:57705"/>
        <dbReference type="ChEBI" id="CHEBI:57776"/>
        <dbReference type="EC" id="2.7.7.23"/>
    </reaction>
</comment>
<comment type="subunit">
    <text evidence="18">Homotrimer.</text>
</comment>
<feature type="binding site" evidence="18">
    <location>
        <position position="437"/>
    </location>
    <ligand>
        <name>acetyl-CoA</name>
        <dbReference type="ChEBI" id="CHEBI:57288"/>
    </ligand>
</feature>
<keyword evidence="13 18" id="KW-0012">Acyltransferase</keyword>
<evidence type="ECO:0000256" key="12">
    <source>
        <dbReference type="ARBA" id="ARBA00023268"/>
    </source>
</evidence>
<feature type="binding site" evidence="18">
    <location>
        <begin position="100"/>
        <end position="102"/>
    </location>
    <ligand>
        <name>UDP-N-acetyl-alpha-D-glucosamine</name>
        <dbReference type="ChEBI" id="CHEBI:57705"/>
    </ligand>
</feature>
<evidence type="ECO:0000256" key="16">
    <source>
        <dbReference type="ARBA" id="ARBA00048493"/>
    </source>
</evidence>
<dbReference type="EC" id="2.3.1.157" evidence="18"/>
<evidence type="ECO:0000259" key="19">
    <source>
        <dbReference type="Pfam" id="PF12804"/>
    </source>
</evidence>
<feature type="domain" description="Mannose-1-phosphate guanyltransferase C-terminal" evidence="20">
    <location>
        <begin position="260"/>
        <end position="330"/>
    </location>
</feature>
<comment type="similarity">
    <text evidence="2 18">In the C-terminal section; belongs to the transferase hexapeptide repeat family.</text>
</comment>
<evidence type="ECO:0000256" key="4">
    <source>
        <dbReference type="ARBA" id="ARBA00022490"/>
    </source>
</evidence>
<feature type="binding site" evidence="18">
    <location>
        <position position="420"/>
    </location>
    <ligand>
        <name>acetyl-CoA</name>
        <dbReference type="ChEBI" id="CHEBI:57288"/>
    </ligand>
</feature>
<dbReference type="Pfam" id="PF25087">
    <property type="entry name" value="GMPPB_C"/>
    <property type="match status" value="1"/>
</dbReference>
<keyword evidence="22" id="KW-1185">Reference proteome</keyword>
<dbReference type="SUPFAM" id="SSF53448">
    <property type="entry name" value="Nucleotide-diphospho-sugar transferases"/>
    <property type="match status" value="1"/>
</dbReference>
<keyword evidence="11 18" id="KW-0573">Peptidoglycan synthesis</keyword>
<dbReference type="HAMAP" id="MF_01631">
    <property type="entry name" value="GlmU"/>
    <property type="match status" value="1"/>
</dbReference>
<evidence type="ECO:0000256" key="1">
    <source>
        <dbReference type="ARBA" id="ARBA00004496"/>
    </source>
</evidence>
<feature type="binding site" evidence="18">
    <location>
        <position position="402"/>
    </location>
    <ligand>
        <name>acetyl-CoA</name>
        <dbReference type="ChEBI" id="CHEBI:57288"/>
    </ligand>
</feature>
<dbReference type="InterPro" id="IPR050065">
    <property type="entry name" value="GlmU-like"/>
</dbReference>
<dbReference type="Gene3D" id="2.160.10.10">
    <property type="entry name" value="Hexapeptide repeat proteins"/>
    <property type="match status" value="1"/>
</dbReference>
<keyword evidence="5 18" id="KW-0808">Transferase</keyword>
<evidence type="ECO:0000259" key="20">
    <source>
        <dbReference type="Pfam" id="PF25087"/>
    </source>
</evidence>
<comment type="subcellular location">
    <subcellularLocation>
        <location evidence="1 18">Cytoplasm</location>
    </subcellularLocation>
</comment>
<evidence type="ECO:0000256" key="3">
    <source>
        <dbReference type="ARBA" id="ARBA00007947"/>
    </source>
</evidence>
<comment type="pathway">
    <text evidence="18">Nucleotide-sugar biosynthesis; UDP-N-acetyl-alpha-D-glucosamine biosynthesis; N-acetyl-alpha-D-glucosamine 1-phosphate from alpha-D-glucosamine 6-phosphate (route II): step 2/2.</text>
</comment>
<dbReference type="Proteomes" id="UP000761574">
    <property type="component" value="Unassembled WGS sequence"/>
</dbReference>
<dbReference type="PROSITE" id="PS00101">
    <property type="entry name" value="HEXAPEP_TRANSFERASES"/>
    <property type="match status" value="1"/>
</dbReference>
<evidence type="ECO:0000256" key="11">
    <source>
        <dbReference type="ARBA" id="ARBA00022984"/>
    </source>
</evidence>
<evidence type="ECO:0000256" key="13">
    <source>
        <dbReference type="ARBA" id="ARBA00023315"/>
    </source>
</evidence>
<keyword evidence="4 18" id="KW-0963">Cytoplasm</keyword>
<feature type="binding site" evidence="18">
    <location>
        <position position="166"/>
    </location>
    <ligand>
        <name>UDP-N-acetyl-alpha-D-glucosamine</name>
        <dbReference type="ChEBI" id="CHEBI:57705"/>
    </ligand>
</feature>
<feature type="binding site" evidence="18">
    <location>
        <position position="330"/>
    </location>
    <ligand>
        <name>UDP-N-acetyl-alpha-D-glucosamine</name>
        <dbReference type="ChEBI" id="CHEBI:57705"/>
    </ligand>
</feature>
<keyword evidence="9 18" id="KW-0460">Magnesium</keyword>
<evidence type="ECO:0000256" key="14">
    <source>
        <dbReference type="ARBA" id="ARBA00023316"/>
    </source>
</evidence>
<organism evidence="21 22">
    <name type="scientific">Shewanella algidipiscicola</name>
    <dbReference type="NCBI Taxonomy" id="614070"/>
    <lineage>
        <taxon>Bacteria</taxon>
        <taxon>Pseudomonadati</taxon>
        <taxon>Pseudomonadota</taxon>
        <taxon>Gammaproteobacteria</taxon>
        <taxon>Alteromonadales</taxon>
        <taxon>Shewanellaceae</taxon>
        <taxon>Shewanella</taxon>
    </lineage>
</organism>
<comment type="cofactor">
    <cofactor evidence="18">
        <name>Mg(2+)</name>
        <dbReference type="ChEBI" id="CHEBI:18420"/>
    </cofactor>
    <text evidence="18">Binds 1 Mg(2+) ion per subunit.</text>
</comment>
<feature type="binding site" evidence="18">
    <location>
        <position position="348"/>
    </location>
    <ligand>
        <name>UDP-N-acetyl-alpha-D-glucosamine</name>
        <dbReference type="ChEBI" id="CHEBI:57705"/>
    </ligand>
</feature>
<keyword evidence="12 18" id="KW-0511">Multifunctional enzyme</keyword>
<dbReference type="EC" id="2.7.7.23" evidence="18"/>
<proteinExistence type="inferred from homology"/>
<evidence type="ECO:0000256" key="6">
    <source>
        <dbReference type="ARBA" id="ARBA00022695"/>
    </source>
</evidence>
<feature type="binding site" evidence="18">
    <location>
        <position position="377"/>
    </location>
    <ligand>
        <name>acetyl-CoA</name>
        <dbReference type="ChEBI" id="CHEBI:57288"/>
    </ligand>
</feature>
<dbReference type="InterPro" id="IPR001451">
    <property type="entry name" value="Hexapep"/>
</dbReference>
<evidence type="ECO:0000313" key="21">
    <source>
        <dbReference type="EMBL" id="GIU02143.1"/>
    </source>
</evidence>
<feature type="binding site" evidence="18">
    <location>
        <begin position="78"/>
        <end position="79"/>
    </location>
    <ligand>
        <name>UDP-N-acetyl-alpha-D-glucosamine</name>
        <dbReference type="ChEBI" id="CHEBI:57705"/>
    </ligand>
</feature>
<dbReference type="CDD" id="cd03353">
    <property type="entry name" value="LbH_GlmU_C"/>
    <property type="match status" value="1"/>
</dbReference>
<evidence type="ECO:0000256" key="15">
    <source>
        <dbReference type="ARBA" id="ARBA00048247"/>
    </source>
</evidence>
<feature type="domain" description="MobA-like NTP transferase" evidence="19">
    <location>
        <begin position="5"/>
        <end position="127"/>
    </location>
</feature>
<comment type="similarity">
    <text evidence="3 18">In the N-terminal section; belongs to the N-acetylglucosamine-1-phosphate uridyltransferase family.</text>
</comment>
<dbReference type="NCBIfam" id="TIGR01173">
    <property type="entry name" value="glmU"/>
    <property type="match status" value="1"/>
</dbReference>
<feature type="binding site" evidence="18">
    <location>
        <position position="22"/>
    </location>
    <ligand>
        <name>UDP-N-acetyl-alpha-D-glucosamine</name>
        <dbReference type="ChEBI" id="CHEBI:57705"/>
    </ligand>
</feature>
<dbReference type="PANTHER" id="PTHR43584">
    <property type="entry name" value="NUCLEOTIDYL TRANSFERASE"/>
    <property type="match status" value="1"/>
</dbReference>
<evidence type="ECO:0000256" key="2">
    <source>
        <dbReference type="ARBA" id="ARBA00007707"/>
    </source>
</evidence>
<reference evidence="21 22" key="1">
    <citation type="submission" date="2021-05" db="EMBL/GenBank/DDBJ databases">
        <title>Molecular characterization for Shewanella algae harboring chromosomal blaOXA-55-like strains isolated from clinical and environment sample.</title>
        <authorList>
            <person name="Ohama Y."/>
            <person name="Aoki K."/>
            <person name="Harada S."/>
            <person name="Moriya K."/>
            <person name="Ishii Y."/>
            <person name="Tateda K."/>
        </authorList>
    </citation>
    <scope>NUCLEOTIDE SEQUENCE [LARGE SCALE GENOMIC DNA]</scope>
    <source>
        <strain evidence="21 22">LMG 23746</strain>
    </source>
</reference>
<dbReference type="RefSeq" id="WP_119978628.1">
    <property type="nucleotide sequence ID" value="NZ_BPFB01000056.1"/>
</dbReference>
<accession>A0ABQ4NSJ1</accession>
<dbReference type="InterPro" id="IPR005882">
    <property type="entry name" value="Bifunctional_GlmU"/>
</dbReference>
<comment type="pathway">
    <text evidence="18">Nucleotide-sugar biosynthesis; UDP-N-acetyl-alpha-D-glucosamine biosynthesis; UDP-N-acetyl-alpha-D-glucosamine from N-acetyl-alpha-D-glucosamine 1-phosphate: step 1/1.</text>
</comment>
<keyword evidence="14 18" id="KW-0961">Cell wall biogenesis/degradation</keyword>
<feature type="binding site" evidence="18">
    <location>
        <position position="224"/>
    </location>
    <ligand>
        <name>Mg(2+)</name>
        <dbReference type="ChEBI" id="CHEBI:18420"/>
    </ligand>
</feature>
<name>A0ABQ4NSJ1_9GAMM</name>
<feature type="binding site" evidence="18">
    <location>
        <position position="374"/>
    </location>
    <ligand>
        <name>UDP-N-acetyl-alpha-D-glucosamine</name>
        <dbReference type="ChEBI" id="CHEBI:57705"/>
    </ligand>
</feature>